<feature type="non-terminal residue" evidence="2">
    <location>
        <position position="361"/>
    </location>
</feature>
<dbReference type="Proteomes" id="UP000838878">
    <property type="component" value="Chromosome 8"/>
</dbReference>
<proteinExistence type="predicted"/>
<evidence type="ECO:0008006" key="4">
    <source>
        <dbReference type="Google" id="ProtNLM"/>
    </source>
</evidence>
<organism evidence="2 3">
    <name type="scientific">Brenthis ino</name>
    <name type="common">lesser marbled fritillary</name>
    <dbReference type="NCBI Taxonomy" id="405034"/>
    <lineage>
        <taxon>Eukaryota</taxon>
        <taxon>Metazoa</taxon>
        <taxon>Ecdysozoa</taxon>
        <taxon>Arthropoda</taxon>
        <taxon>Hexapoda</taxon>
        <taxon>Insecta</taxon>
        <taxon>Pterygota</taxon>
        <taxon>Neoptera</taxon>
        <taxon>Endopterygota</taxon>
        <taxon>Lepidoptera</taxon>
        <taxon>Glossata</taxon>
        <taxon>Ditrysia</taxon>
        <taxon>Papilionoidea</taxon>
        <taxon>Nymphalidae</taxon>
        <taxon>Heliconiinae</taxon>
        <taxon>Argynnini</taxon>
        <taxon>Brenthis</taxon>
    </lineage>
</organism>
<accession>A0A8J9YH16</accession>
<keyword evidence="3" id="KW-1185">Reference proteome</keyword>
<dbReference type="AlphaFoldDB" id="A0A8J9YH16"/>
<evidence type="ECO:0000313" key="2">
    <source>
        <dbReference type="EMBL" id="CAH0730559.1"/>
    </source>
</evidence>
<gene>
    <name evidence="2" type="ORF">BINO364_LOCUS15529</name>
</gene>
<protein>
    <recommendedName>
        <fullName evidence="4">Nucleoprotein</fullName>
    </recommendedName>
</protein>
<dbReference type="EMBL" id="OV170228">
    <property type="protein sequence ID" value="CAH0730559.1"/>
    <property type="molecule type" value="Genomic_DNA"/>
</dbReference>
<dbReference type="InterPro" id="IPR015970">
    <property type="entry name" value="P40_nucleoprot_sub2_BD-vir"/>
</dbReference>
<name>A0A8J9YH16_9NEOP</name>
<dbReference type="Gene3D" id="1.10.3050.10">
    <property type="entry name" value="borna disease virus nucleoprotein, domain 2"/>
    <property type="match status" value="1"/>
</dbReference>
<evidence type="ECO:0000313" key="3">
    <source>
        <dbReference type="Proteomes" id="UP000838878"/>
    </source>
</evidence>
<reference evidence="2" key="1">
    <citation type="submission" date="2021-12" db="EMBL/GenBank/DDBJ databases">
        <authorList>
            <person name="Martin H S."/>
        </authorList>
    </citation>
    <scope>NUCLEOTIDE SEQUENCE</scope>
</reference>
<feature type="region of interest" description="Disordered" evidence="1">
    <location>
        <begin position="308"/>
        <end position="333"/>
    </location>
</feature>
<dbReference type="OrthoDB" id="6929652at2759"/>
<evidence type="ECO:0000256" key="1">
    <source>
        <dbReference type="SAM" id="MobiDB-lite"/>
    </source>
</evidence>
<feature type="compositionally biased region" description="Acidic residues" evidence="1">
    <location>
        <begin position="311"/>
        <end position="326"/>
    </location>
</feature>
<sequence length="361" mass="41206">MATRSKFMCRTETKETHRRQIIVDIPRLIQLGLKEGFTSPTTGDDFISMVYWLLDISNDDNVEYVQLIEDTKAEAITKKGQQCTAYGALITMIGFVKEITNQNADAGLKRWKAGLASQSIPDLLEDSHKKTLDEREFNLPNACYKSCLYTTGTLYDLAYLKSVQCMYEFILSGNHALSLPNVRKDAKTFKEVFDRVKTIEGLNFPLCRLIDNNKHPDLNHSKYPELYAVTLQWARKTKKVQKNYVGSKSIVERSMDLDLARKLIGIRGIKGLPSISAEDKEWIASVGCNINEEEVNKALKKITKRAPVISDSEESGSEEEESDEEEGSKKKRRRKTTMDYLILADYLITLIETPLEYRTLY</sequence>